<dbReference type="OrthoDB" id="9800977at2"/>
<dbReference type="GO" id="GO:0003677">
    <property type="term" value="F:DNA binding"/>
    <property type="evidence" value="ECO:0007669"/>
    <property type="project" value="UniProtKB-UniRule"/>
</dbReference>
<dbReference type="Gene3D" id="1.10.340.30">
    <property type="entry name" value="Hypothetical protein, domain 2"/>
    <property type="match status" value="1"/>
</dbReference>
<dbReference type="InterPro" id="IPR011257">
    <property type="entry name" value="DNA_glycosylase"/>
</dbReference>
<keyword evidence="15" id="KW-1185">Reference proteome</keyword>
<evidence type="ECO:0000256" key="1">
    <source>
        <dbReference type="ARBA" id="ARBA00008343"/>
    </source>
</evidence>
<gene>
    <name evidence="12" type="primary">nth</name>
    <name evidence="14" type="ORF">SAMN04488692_11146</name>
</gene>
<sequence length="213" mass="24429">MQLQQEKAKKISGILSEKYPVPETALDYKTPFQLLVATILSAQTTDTQVNKVTSDLFEKYSRPQDFAELEVETLSEEIKSIGLHRSKSEYIIKSSRMIIDIFEGEVPRSFDDLLKLNGVGRKTASVVIYAAFSRPAFPVDTHVFRVSRRLGLADGKNPEKVEEQLKELFPEDDWGDMHHRLIYHGREVCKARSPDCSSCQLQDFCDYFKNNFK</sequence>
<keyword evidence="7 12" id="KW-0411">Iron-sulfur</keyword>
<dbReference type="AlphaFoldDB" id="A0A1G9NWH5"/>
<evidence type="ECO:0000256" key="2">
    <source>
        <dbReference type="ARBA" id="ARBA00022485"/>
    </source>
</evidence>
<keyword evidence="3 12" id="KW-0479">Metal-binding</keyword>
<dbReference type="Pfam" id="PF00730">
    <property type="entry name" value="HhH-GPD"/>
    <property type="match status" value="1"/>
</dbReference>
<feature type="binding site" evidence="12">
    <location>
        <position position="189"/>
    </location>
    <ligand>
        <name>[4Fe-4S] cluster</name>
        <dbReference type="ChEBI" id="CHEBI:49883"/>
    </ligand>
</feature>
<comment type="function">
    <text evidence="12">DNA repair enzyme that has both DNA N-glycosylase activity and AP-lyase activity. The DNA N-glycosylase activity releases various damaged pyrimidines from DNA by cleaving the N-glycosidic bond, leaving an AP (apurinic/apyrimidinic) site. The AP-lyase activity cleaves the phosphodiester bond 3' to the AP site by a beta-elimination, leaving a 3'-terminal unsaturated sugar and a product with a terminal 5'-phosphate.</text>
</comment>
<keyword evidence="6 12" id="KW-0408">Iron</keyword>
<feature type="domain" description="HhH-GPD" evidence="13">
    <location>
        <begin position="40"/>
        <end position="187"/>
    </location>
</feature>
<evidence type="ECO:0000313" key="15">
    <source>
        <dbReference type="Proteomes" id="UP000199476"/>
    </source>
</evidence>
<dbReference type="GO" id="GO:0140078">
    <property type="term" value="F:class I DNA-(apurinic or apyrimidinic site) endonuclease activity"/>
    <property type="evidence" value="ECO:0007669"/>
    <property type="project" value="UniProtKB-EC"/>
</dbReference>
<dbReference type="Pfam" id="PF00633">
    <property type="entry name" value="HHH"/>
    <property type="match status" value="1"/>
</dbReference>
<evidence type="ECO:0000256" key="7">
    <source>
        <dbReference type="ARBA" id="ARBA00023014"/>
    </source>
</evidence>
<dbReference type="SMART" id="SM00525">
    <property type="entry name" value="FES"/>
    <property type="match status" value="1"/>
</dbReference>
<proteinExistence type="inferred from homology"/>
<dbReference type="InterPro" id="IPR003265">
    <property type="entry name" value="HhH-GPD_domain"/>
</dbReference>
<dbReference type="SUPFAM" id="SSF48150">
    <property type="entry name" value="DNA-glycosylase"/>
    <property type="match status" value="1"/>
</dbReference>
<feature type="binding site" evidence="12">
    <location>
        <position position="196"/>
    </location>
    <ligand>
        <name>[4Fe-4S] cluster</name>
        <dbReference type="ChEBI" id="CHEBI:49883"/>
    </ligand>
</feature>
<dbReference type="PANTHER" id="PTHR10359:SF18">
    <property type="entry name" value="ENDONUCLEASE III"/>
    <property type="match status" value="1"/>
</dbReference>
<dbReference type="GO" id="GO:0051539">
    <property type="term" value="F:4 iron, 4 sulfur cluster binding"/>
    <property type="evidence" value="ECO:0007669"/>
    <property type="project" value="UniProtKB-UniRule"/>
</dbReference>
<keyword evidence="8 12" id="KW-0238">DNA-binding</keyword>
<protein>
    <recommendedName>
        <fullName evidence="12">Endonuclease III</fullName>
        <ecNumber evidence="12">4.2.99.18</ecNumber>
    </recommendedName>
    <alternativeName>
        <fullName evidence="12">DNA-(apurinic or apyrimidinic site) lyase</fullName>
    </alternativeName>
</protein>
<dbReference type="InterPro" id="IPR005759">
    <property type="entry name" value="Nth"/>
</dbReference>
<dbReference type="FunFam" id="1.10.340.30:FF:000001">
    <property type="entry name" value="Endonuclease III"/>
    <property type="match status" value="1"/>
</dbReference>
<evidence type="ECO:0000256" key="5">
    <source>
        <dbReference type="ARBA" id="ARBA00022801"/>
    </source>
</evidence>
<dbReference type="Pfam" id="PF10576">
    <property type="entry name" value="EndIII_4Fe-2S"/>
    <property type="match status" value="1"/>
</dbReference>
<dbReference type="InterPro" id="IPR000445">
    <property type="entry name" value="HhH_motif"/>
</dbReference>
<dbReference type="GO" id="GO:0019104">
    <property type="term" value="F:DNA N-glycosylase activity"/>
    <property type="evidence" value="ECO:0007669"/>
    <property type="project" value="UniProtKB-UniRule"/>
</dbReference>
<dbReference type="GO" id="GO:0006285">
    <property type="term" value="P:base-excision repair, AP site formation"/>
    <property type="evidence" value="ECO:0007669"/>
    <property type="project" value="TreeGrafter"/>
</dbReference>
<dbReference type="Gene3D" id="1.10.1670.10">
    <property type="entry name" value="Helix-hairpin-Helix base-excision DNA repair enzymes (C-terminal)"/>
    <property type="match status" value="1"/>
</dbReference>
<accession>A0A1G9NWH5</accession>
<keyword evidence="9 12" id="KW-0234">DNA repair</keyword>
<dbReference type="InterPro" id="IPR023170">
    <property type="entry name" value="HhH_base_excis_C"/>
</dbReference>
<feature type="binding site" evidence="12">
    <location>
        <position position="199"/>
    </location>
    <ligand>
        <name>[4Fe-4S] cluster</name>
        <dbReference type="ChEBI" id="CHEBI:49883"/>
    </ligand>
</feature>
<keyword evidence="14" id="KW-0255">Endonuclease</keyword>
<evidence type="ECO:0000256" key="4">
    <source>
        <dbReference type="ARBA" id="ARBA00022763"/>
    </source>
</evidence>
<keyword evidence="2 12" id="KW-0004">4Fe-4S</keyword>
<dbReference type="STRING" id="321763.SAMN04488692_11146"/>
<dbReference type="GO" id="GO:0046872">
    <property type="term" value="F:metal ion binding"/>
    <property type="evidence" value="ECO:0007669"/>
    <property type="project" value="UniProtKB-KW"/>
</dbReference>
<evidence type="ECO:0000256" key="9">
    <source>
        <dbReference type="ARBA" id="ARBA00023204"/>
    </source>
</evidence>
<evidence type="ECO:0000256" key="8">
    <source>
        <dbReference type="ARBA" id="ARBA00023125"/>
    </source>
</evidence>
<organism evidence="14 15">
    <name type="scientific">Halarsenatibacter silvermanii</name>
    <dbReference type="NCBI Taxonomy" id="321763"/>
    <lineage>
        <taxon>Bacteria</taxon>
        <taxon>Bacillati</taxon>
        <taxon>Bacillota</taxon>
        <taxon>Clostridia</taxon>
        <taxon>Halanaerobiales</taxon>
        <taxon>Halarsenatibacteraceae</taxon>
        <taxon>Halarsenatibacter</taxon>
    </lineage>
</organism>
<dbReference type="EC" id="4.2.99.18" evidence="12"/>
<dbReference type="PANTHER" id="PTHR10359">
    <property type="entry name" value="A/G-SPECIFIC ADENINE GLYCOSYLASE/ENDONUCLEASE III"/>
    <property type="match status" value="1"/>
</dbReference>
<evidence type="ECO:0000256" key="6">
    <source>
        <dbReference type="ARBA" id="ARBA00023004"/>
    </source>
</evidence>
<dbReference type="InterPro" id="IPR003651">
    <property type="entry name" value="Endonuclease3_FeS-loop_motif"/>
</dbReference>
<name>A0A1G9NWH5_9FIRM</name>
<dbReference type="EMBL" id="FNGO01000011">
    <property type="protein sequence ID" value="SDL90714.1"/>
    <property type="molecule type" value="Genomic_DNA"/>
</dbReference>
<evidence type="ECO:0000256" key="10">
    <source>
        <dbReference type="ARBA" id="ARBA00023239"/>
    </source>
</evidence>
<comment type="similarity">
    <text evidence="1 12">Belongs to the Nth/MutY family.</text>
</comment>
<evidence type="ECO:0000256" key="3">
    <source>
        <dbReference type="ARBA" id="ARBA00022723"/>
    </source>
</evidence>
<keyword evidence="14" id="KW-0540">Nuclease</keyword>
<dbReference type="FunFam" id="1.10.1670.10:FF:000001">
    <property type="entry name" value="Endonuclease III"/>
    <property type="match status" value="1"/>
</dbReference>
<keyword evidence="10 12" id="KW-0456">Lyase</keyword>
<comment type="cofactor">
    <cofactor evidence="12">
        <name>[4Fe-4S] cluster</name>
        <dbReference type="ChEBI" id="CHEBI:49883"/>
    </cofactor>
    <text evidence="12">Binds 1 [4Fe-4S] cluster.</text>
</comment>
<dbReference type="CDD" id="cd00056">
    <property type="entry name" value="ENDO3c"/>
    <property type="match status" value="1"/>
</dbReference>
<reference evidence="14 15" key="1">
    <citation type="submission" date="2016-10" db="EMBL/GenBank/DDBJ databases">
        <authorList>
            <person name="de Groot N.N."/>
        </authorList>
    </citation>
    <scope>NUCLEOTIDE SEQUENCE [LARGE SCALE GENOMIC DNA]</scope>
    <source>
        <strain evidence="14 15">SLAS-1</strain>
    </source>
</reference>
<keyword evidence="5 12" id="KW-0378">Hydrolase</keyword>
<comment type="catalytic activity">
    <reaction evidence="12">
        <text>2'-deoxyribonucleotide-(2'-deoxyribose 5'-phosphate)-2'-deoxyribonucleotide-DNA = a 3'-end 2'-deoxyribonucleotide-(2,3-dehydro-2,3-deoxyribose 5'-phosphate)-DNA + a 5'-end 5'-phospho-2'-deoxyribonucleoside-DNA + H(+)</text>
        <dbReference type="Rhea" id="RHEA:66592"/>
        <dbReference type="Rhea" id="RHEA-COMP:13180"/>
        <dbReference type="Rhea" id="RHEA-COMP:16897"/>
        <dbReference type="Rhea" id="RHEA-COMP:17067"/>
        <dbReference type="ChEBI" id="CHEBI:15378"/>
        <dbReference type="ChEBI" id="CHEBI:136412"/>
        <dbReference type="ChEBI" id="CHEBI:157695"/>
        <dbReference type="ChEBI" id="CHEBI:167181"/>
        <dbReference type="EC" id="4.2.99.18"/>
    </reaction>
</comment>
<dbReference type="NCBIfam" id="TIGR01083">
    <property type="entry name" value="nth"/>
    <property type="match status" value="1"/>
</dbReference>
<dbReference type="HAMAP" id="MF_00942">
    <property type="entry name" value="Nth"/>
    <property type="match status" value="1"/>
</dbReference>
<dbReference type="PIRSF" id="PIRSF001435">
    <property type="entry name" value="Nth"/>
    <property type="match status" value="1"/>
</dbReference>
<evidence type="ECO:0000313" key="14">
    <source>
        <dbReference type="EMBL" id="SDL90714.1"/>
    </source>
</evidence>
<dbReference type="Proteomes" id="UP000199476">
    <property type="component" value="Unassembled WGS sequence"/>
</dbReference>
<dbReference type="RefSeq" id="WP_089760243.1">
    <property type="nucleotide sequence ID" value="NZ_FNGO01000011.1"/>
</dbReference>
<dbReference type="SMART" id="SM00478">
    <property type="entry name" value="ENDO3c"/>
    <property type="match status" value="1"/>
</dbReference>
<evidence type="ECO:0000256" key="11">
    <source>
        <dbReference type="ARBA" id="ARBA00023295"/>
    </source>
</evidence>
<evidence type="ECO:0000259" key="13">
    <source>
        <dbReference type="SMART" id="SM00478"/>
    </source>
</evidence>
<feature type="binding site" evidence="12">
    <location>
        <position position="205"/>
    </location>
    <ligand>
        <name>[4Fe-4S] cluster</name>
        <dbReference type="ChEBI" id="CHEBI:49883"/>
    </ligand>
</feature>
<keyword evidence="11 12" id="KW-0326">Glycosidase</keyword>
<keyword evidence="4 12" id="KW-0227">DNA damage</keyword>
<evidence type="ECO:0000256" key="12">
    <source>
        <dbReference type="HAMAP-Rule" id="MF_00942"/>
    </source>
</evidence>